<dbReference type="InterPro" id="IPR001304">
    <property type="entry name" value="C-type_lectin-like"/>
</dbReference>
<reference evidence="13" key="1">
    <citation type="submission" date="2021-06" db="EMBL/GenBank/DDBJ databases">
        <title>Genome Sequence of Mortierella hyaline Strain SCG-10, a Cold-Adapted, Nitrate-Reducing Fungus Isolated from Soil in Minnesota, USA.</title>
        <authorList>
            <person name="Aldossari N."/>
        </authorList>
    </citation>
    <scope>NUCLEOTIDE SEQUENCE</scope>
    <source>
        <strain evidence="13">SCG-10</strain>
    </source>
</reference>
<evidence type="ECO:0000256" key="8">
    <source>
        <dbReference type="ARBA" id="ARBA00038159"/>
    </source>
</evidence>
<dbReference type="SUPFAM" id="SSF56436">
    <property type="entry name" value="C-type lectin-like"/>
    <property type="match status" value="1"/>
</dbReference>
<evidence type="ECO:0000256" key="9">
    <source>
        <dbReference type="ARBA" id="ARBA00039865"/>
    </source>
</evidence>
<dbReference type="EMBL" id="JAHRHY010000007">
    <property type="protein sequence ID" value="KAG9067670.1"/>
    <property type="molecule type" value="Genomic_DNA"/>
</dbReference>
<keyword evidence="14" id="KW-1185">Reference proteome</keyword>
<evidence type="ECO:0000313" key="14">
    <source>
        <dbReference type="Proteomes" id="UP000707451"/>
    </source>
</evidence>
<evidence type="ECO:0000256" key="3">
    <source>
        <dbReference type="ARBA" id="ARBA00022729"/>
    </source>
</evidence>
<proteinExistence type="inferred from homology"/>
<feature type="transmembrane region" description="Helical" evidence="11">
    <location>
        <begin position="827"/>
        <end position="848"/>
    </location>
</feature>
<gene>
    <name evidence="13" type="ORF">KI688_011257</name>
</gene>
<comment type="function">
    <text evidence="7">May be involved in telomere capping.</text>
</comment>
<name>A0A9P7XUS2_9FUNG</name>
<feature type="compositionally biased region" description="Polar residues" evidence="10">
    <location>
        <begin position="741"/>
        <end position="750"/>
    </location>
</feature>
<dbReference type="InterPro" id="IPR016187">
    <property type="entry name" value="CTDL_fold"/>
</dbReference>
<feature type="region of interest" description="Disordered" evidence="10">
    <location>
        <begin position="192"/>
        <end position="236"/>
    </location>
</feature>
<dbReference type="PANTHER" id="PTHR35518:SF2">
    <property type="entry name" value="MAINTENANCE OF TELOMERE CAPPING PROTEIN 6"/>
    <property type="match status" value="1"/>
</dbReference>
<comment type="similarity">
    <text evidence="8">Belongs to the MTC6 family.</text>
</comment>
<keyword evidence="6" id="KW-0325">Glycoprotein</keyword>
<protein>
    <recommendedName>
        <fullName evidence="9">Maintenance of telomere capping protein 6</fullName>
    </recommendedName>
</protein>
<dbReference type="GO" id="GO:0016020">
    <property type="term" value="C:membrane"/>
    <property type="evidence" value="ECO:0007669"/>
    <property type="project" value="UniProtKB-SubCell"/>
</dbReference>
<comment type="subcellular location">
    <subcellularLocation>
        <location evidence="1">Membrane</location>
        <topology evidence="1">Single-pass type I membrane protein</topology>
    </subcellularLocation>
</comment>
<feature type="compositionally biased region" description="Basic and acidic residues" evidence="10">
    <location>
        <begin position="8"/>
        <end position="17"/>
    </location>
</feature>
<evidence type="ECO:0000256" key="6">
    <source>
        <dbReference type="ARBA" id="ARBA00023180"/>
    </source>
</evidence>
<dbReference type="InterPro" id="IPR057530">
    <property type="entry name" value="TIM-barrel_MTC6"/>
</dbReference>
<accession>A0A9P7XUS2</accession>
<feature type="region of interest" description="Disordered" evidence="10">
    <location>
        <begin position="715"/>
        <end position="766"/>
    </location>
</feature>
<evidence type="ECO:0000256" key="4">
    <source>
        <dbReference type="ARBA" id="ARBA00022989"/>
    </source>
</evidence>
<organism evidence="13 14">
    <name type="scientific">Linnemannia hyalina</name>
    <dbReference type="NCBI Taxonomy" id="64524"/>
    <lineage>
        <taxon>Eukaryota</taxon>
        <taxon>Fungi</taxon>
        <taxon>Fungi incertae sedis</taxon>
        <taxon>Mucoromycota</taxon>
        <taxon>Mortierellomycotina</taxon>
        <taxon>Mortierellomycetes</taxon>
        <taxon>Mortierellales</taxon>
        <taxon>Mortierellaceae</taxon>
        <taxon>Linnemannia</taxon>
    </lineage>
</organism>
<evidence type="ECO:0000256" key="2">
    <source>
        <dbReference type="ARBA" id="ARBA00022692"/>
    </source>
</evidence>
<sequence>MIQPCDAIPRDSDKNQRVDAPSPDDYPPLEGPNFAFTSQTPLGNLSEPREYADGAQATQKLIADPIVPINRQLWTGIDTRTAYFKNDFGQDKISRVPELLQAGMRRLVLDLWWDSAALGWQLCPRLKRDTTGSPLTTLRLALEQEQERFRAMSGSAGGVGGGATDDSLSQLQGMGNSVPAVEATAEEFDQASRLGQEQEQEQGRQGNEPIASDATGSSVKGVSRYAASHHPHRVAPNRLAMSKGVVASYNPLAAGAADQTMDGITCSTGEDIVLLLQALEAWIERSRSPELEDIILIILNLNELNNNSLGTRPNTPPTTPPTPTSATPAPPGATPTTTPPISNAEFFEHINSPNTNRTINELAATKMVSLRQLFIDAFPQSIYTPNLLELDRADVEATWWKGGPVGLDYYNTTRNPTTNKLEAPTGWPTSLYLRKEANRRIVIGIGSNNLAANTTYNITDDYQTFHQQAAMGPSMTNSSLLRVLPTLNQDTCSLPVPGVSMSPTGSEESFAEITALRRRGETITDDVTWSFASMSDNDMSPWTFLSGRVVTNCGFSSLVEGRSQSLTYSEQTAMTIWSWDLDQPPDEIMRDQSRRCGAMKRNGRWVVQDCNDKLPVACRKVGTSYQWIINEKGAGNYRDVTCPEGYKFDVPRTARENQMLYSTIQAFRNTTAYSSLPSSQPLTLGQLEKSASSLKPAFNRFTDAVSDVFKNLKKREERTGKLQPPHDKSKSHDDDEDDARSNNGRKAQSVSDEHQQQQQHSGGSTATRIKEVKAEPTAMAGANDQSGGGVIWIDISSWQTAGCWVPGGSDGICPYQEPDNTVALQDIIKVSTIGGVIILVLVGIFLYMKFRRNGRLRKAGRRRADVRRKILLTEVETVPA</sequence>
<dbReference type="OrthoDB" id="5573651at2759"/>
<keyword evidence="5 11" id="KW-0472">Membrane</keyword>
<evidence type="ECO:0000256" key="10">
    <source>
        <dbReference type="SAM" id="MobiDB-lite"/>
    </source>
</evidence>
<comment type="caution">
    <text evidence="13">The sequence shown here is derived from an EMBL/GenBank/DDBJ whole genome shotgun (WGS) entry which is preliminary data.</text>
</comment>
<feature type="domain" description="C-type lectin" evidence="12">
    <location>
        <begin position="554"/>
        <end position="619"/>
    </location>
</feature>
<dbReference type="PROSITE" id="PS50041">
    <property type="entry name" value="C_TYPE_LECTIN_2"/>
    <property type="match status" value="1"/>
</dbReference>
<evidence type="ECO:0000256" key="5">
    <source>
        <dbReference type="ARBA" id="ARBA00023136"/>
    </source>
</evidence>
<dbReference type="InterPro" id="IPR051008">
    <property type="entry name" value="Telomere_Capping_Maintenance"/>
</dbReference>
<evidence type="ECO:0000259" key="12">
    <source>
        <dbReference type="PROSITE" id="PS50041"/>
    </source>
</evidence>
<evidence type="ECO:0000256" key="11">
    <source>
        <dbReference type="SAM" id="Phobius"/>
    </source>
</evidence>
<feature type="compositionally biased region" description="Pro residues" evidence="10">
    <location>
        <begin position="314"/>
        <end position="333"/>
    </location>
</feature>
<evidence type="ECO:0000313" key="13">
    <source>
        <dbReference type="EMBL" id="KAG9067670.1"/>
    </source>
</evidence>
<feature type="compositionally biased region" description="Basic and acidic residues" evidence="10">
    <location>
        <begin position="715"/>
        <end position="733"/>
    </location>
</feature>
<keyword evidence="4 11" id="KW-1133">Transmembrane helix</keyword>
<dbReference type="PANTHER" id="PTHR35518">
    <property type="entry name" value="MAINTENANCE OF TELOMOERE CAPPING"/>
    <property type="match status" value="1"/>
</dbReference>
<feature type="region of interest" description="Disordered" evidence="10">
    <location>
        <begin position="1"/>
        <end position="48"/>
    </location>
</feature>
<keyword evidence="3" id="KW-0732">Signal</keyword>
<evidence type="ECO:0000256" key="7">
    <source>
        <dbReference type="ARBA" id="ARBA00037703"/>
    </source>
</evidence>
<dbReference type="AlphaFoldDB" id="A0A9P7XUS2"/>
<feature type="region of interest" description="Disordered" evidence="10">
    <location>
        <begin position="306"/>
        <end position="342"/>
    </location>
</feature>
<keyword evidence="2 11" id="KW-0812">Transmembrane</keyword>
<dbReference type="Proteomes" id="UP000707451">
    <property type="component" value="Unassembled WGS sequence"/>
</dbReference>
<dbReference type="Pfam" id="PF25506">
    <property type="entry name" value="TIM-barrel_MTC6"/>
    <property type="match status" value="1"/>
</dbReference>
<evidence type="ECO:0000256" key="1">
    <source>
        <dbReference type="ARBA" id="ARBA00004479"/>
    </source>
</evidence>